<dbReference type="Pfam" id="PF19328">
    <property type="entry name" value="DAP_DH_C"/>
    <property type="match status" value="1"/>
</dbReference>
<sequence length="358" mass="38331">MTAVDHATSRTADEPRSGHRCVQWATGNIGSRALRGIIGHPSLQLAGVYVTSAEKVGVDAGVLAGTSTTGVTATDRIDDIIALRPDCVLYMPAVLDVDDVERLLRSGINVVTTRVEFHRPRSMDPVVRERIERACRDGGASIHSTGSSPGFITEALPMTLLSLQRHVDEIRIDEYADLSERNSPDLLFGIMGFGQHPAAFDQGRLEHLRASFGPSLQLLAESVGLTVDTIEVSGEVATVGSAVSIAAGMLESGTVGAQRITVCGCADGRPVVRFRPTWYCTEQLDSNWDLLPTGWRIRVDGDAPLSVDIRMPLAPEDLAETTPGYTANRAVNAVAHVCAAPPGIRTSLDLPQFVPEFA</sequence>
<evidence type="ECO:0000313" key="2">
    <source>
        <dbReference type="EMBL" id="MEE3849513.1"/>
    </source>
</evidence>
<dbReference type="InterPro" id="IPR036291">
    <property type="entry name" value="NAD(P)-bd_dom_sf"/>
</dbReference>
<feature type="domain" description="2,4-diaminopentanoate dehydrogenase C-terminal" evidence="1">
    <location>
        <begin position="152"/>
        <end position="351"/>
    </location>
</feature>
<protein>
    <submittedName>
        <fullName evidence="2">Dihydrodipicolinate reductase</fullName>
    </submittedName>
</protein>
<evidence type="ECO:0000313" key="3">
    <source>
        <dbReference type="Proteomes" id="UP001347146"/>
    </source>
</evidence>
<dbReference type="SUPFAM" id="SSF51735">
    <property type="entry name" value="NAD(P)-binding Rossmann-fold domains"/>
    <property type="match status" value="1"/>
</dbReference>
<comment type="caution">
    <text evidence="2">The sequence shown here is derived from an EMBL/GenBank/DDBJ whole genome shotgun (WGS) entry which is preliminary data.</text>
</comment>
<proteinExistence type="predicted"/>
<evidence type="ECO:0000259" key="1">
    <source>
        <dbReference type="Pfam" id="PF19328"/>
    </source>
</evidence>
<name>A0ABU7M8S3_9ACTN</name>
<dbReference type="Gene3D" id="3.40.50.720">
    <property type="entry name" value="NAD(P)-binding Rossmann-like Domain"/>
    <property type="match status" value="1"/>
</dbReference>
<accession>A0ABU7M8S3</accession>
<dbReference type="InterPro" id="IPR045760">
    <property type="entry name" value="DAP_DH_C"/>
</dbReference>
<dbReference type="Proteomes" id="UP001347146">
    <property type="component" value="Unassembled WGS sequence"/>
</dbReference>
<organism evidence="2 3">
    <name type="scientific">Gordonia sesuvii</name>
    <dbReference type="NCBI Taxonomy" id="3116777"/>
    <lineage>
        <taxon>Bacteria</taxon>
        <taxon>Bacillati</taxon>
        <taxon>Actinomycetota</taxon>
        <taxon>Actinomycetes</taxon>
        <taxon>Mycobacteriales</taxon>
        <taxon>Gordoniaceae</taxon>
        <taxon>Gordonia</taxon>
    </lineage>
</organism>
<dbReference type="CDD" id="cd24146">
    <property type="entry name" value="nat-AmDH_N_like"/>
    <property type="match status" value="1"/>
</dbReference>
<gene>
    <name evidence="2" type="ORF">VZC37_04175</name>
</gene>
<dbReference type="RefSeq" id="WP_330431140.1">
    <property type="nucleotide sequence ID" value="NZ_JAZDUF010000001.1"/>
</dbReference>
<reference evidence="2 3" key="1">
    <citation type="submission" date="2024-01" db="EMBL/GenBank/DDBJ databases">
        <title>Draft genome sequence of Gordonia sp. LSe1-13.</title>
        <authorList>
            <person name="Suphannarot A."/>
            <person name="Mingma R."/>
        </authorList>
    </citation>
    <scope>NUCLEOTIDE SEQUENCE [LARGE SCALE GENOMIC DNA]</scope>
    <source>
        <strain evidence="2 3">LSe1-13</strain>
    </source>
</reference>
<keyword evidence="3" id="KW-1185">Reference proteome</keyword>
<dbReference type="EMBL" id="JAZDUF010000001">
    <property type="protein sequence ID" value="MEE3849513.1"/>
    <property type="molecule type" value="Genomic_DNA"/>
</dbReference>